<keyword evidence="4" id="KW-1185">Reference proteome</keyword>
<evidence type="ECO:0000256" key="1">
    <source>
        <dbReference type="SAM" id="MobiDB-lite"/>
    </source>
</evidence>
<dbReference type="PANTHER" id="PTHR46599">
    <property type="entry name" value="PIGGYBAC TRANSPOSABLE ELEMENT-DERIVED PROTEIN 4"/>
    <property type="match status" value="1"/>
</dbReference>
<evidence type="ECO:0000313" key="4">
    <source>
        <dbReference type="Proteomes" id="UP000261540"/>
    </source>
</evidence>
<feature type="region of interest" description="Disordered" evidence="1">
    <location>
        <begin position="1"/>
        <end position="30"/>
    </location>
</feature>
<proteinExistence type="predicted"/>
<dbReference type="PANTHER" id="PTHR46599:SF6">
    <property type="entry name" value="DUAL SPECIFICITY PHOSPHATASE 26"/>
    <property type="match status" value="1"/>
</dbReference>
<dbReference type="Proteomes" id="UP000261540">
    <property type="component" value="Unplaced"/>
</dbReference>
<dbReference type="STRING" id="1676925.ENSPKIP00000010739"/>
<dbReference type="Ensembl" id="ENSPKIT00000034875.1">
    <property type="protein sequence ID" value="ENSPKIP00000010739.1"/>
    <property type="gene ID" value="ENSPKIG00000025344.1"/>
</dbReference>
<name>A0A3B3QXV1_9TELE</name>
<feature type="compositionally biased region" description="Acidic residues" evidence="1">
    <location>
        <begin position="20"/>
        <end position="30"/>
    </location>
</feature>
<reference evidence="3" key="1">
    <citation type="submission" date="2025-08" db="UniProtKB">
        <authorList>
            <consortium name="Ensembl"/>
        </authorList>
    </citation>
    <scope>IDENTIFICATION</scope>
</reference>
<evidence type="ECO:0000313" key="3">
    <source>
        <dbReference type="Ensembl" id="ENSPKIP00000010739.1"/>
    </source>
</evidence>
<dbReference type="AlphaFoldDB" id="A0A3B3QXV1"/>
<organism evidence="3 4">
    <name type="scientific">Paramormyrops kingsleyae</name>
    <dbReference type="NCBI Taxonomy" id="1676925"/>
    <lineage>
        <taxon>Eukaryota</taxon>
        <taxon>Metazoa</taxon>
        <taxon>Chordata</taxon>
        <taxon>Craniata</taxon>
        <taxon>Vertebrata</taxon>
        <taxon>Euteleostomi</taxon>
        <taxon>Actinopterygii</taxon>
        <taxon>Neopterygii</taxon>
        <taxon>Teleostei</taxon>
        <taxon>Osteoglossocephala</taxon>
        <taxon>Osteoglossomorpha</taxon>
        <taxon>Osteoglossiformes</taxon>
        <taxon>Mormyridae</taxon>
        <taxon>Paramormyrops</taxon>
    </lineage>
</organism>
<evidence type="ECO:0000259" key="2">
    <source>
        <dbReference type="Pfam" id="PF13843"/>
    </source>
</evidence>
<dbReference type="Pfam" id="PF13843">
    <property type="entry name" value="DDE_Tnp_1_7"/>
    <property type="match status" value="1"/>
</dbReference>
<accession>A0A3B3QXV1</accession>
<feature type="domain" description="PiggyBac transposable element-derived protein" evidence="2">
    <location>
        <begin position="78"/>
        <end position="415"/>
    </location>
</feature>
<dbReference type="InterPro" id="IPR029526">
    <property type="entry name" value="PGBD"/>
</dbReference>
<feature type="compositionally biased region" description="Polar residues" evidence="1">
    <location>
        <begin position="1"/>
        <end position="16"/>
    </location>
</feature>
<dbReference type="GeneTree" id="ENSGT00510000049866"/>
<reference evidence="3" key="2">
    <citation type="submission" date="2025-09" db="UniProtKB">
        <authorList>
            <consortium name="Ensembl"/>
        </authorList>
    </citation>
    <scope>IDENTIFICATION</scope>
</reference>
<protein>
    <recommendedName>
        <fullName evidence="2">PiggyBac transposable element-derived protein domain-containing protein</fullName>
    </recommendedName>
</protein>
<sequence>MESSTSDVDSIEVGNTSFESSEDDYSEDETFVSRNGEIKWSAKAPDQQRGRLSAKYVLKKTPGPTKLCVSQASDVLSAFKAFLPKSIEGTIVTMTNMEGRKRFPSDWTEFTPKEFDAYIGILILAGVFRSKGETFASLWDLKTGRAIFQATMPRARFNQLSSAIRFHDKGSRSAGTSTDKLAAMREVWDTWSANLPLMYNLGHDVTIDELLVPFLGHCSFKQNLSRRRGLKLWVLCDAKTNYCWKVDVYTGKSQREARENNFTKQVVLDLSEGLRGQTITANNFFTSFDLVQKLLKRHVTMIGAVHKDRPELPSALLTTKGRRLYSSKFVFAQNTTLVSCITKRKKNVLLMSTFHNSADVVDGLKPQIMIDYNKTKGAVDTMDQAISNYSYKRKTCRWPFALLYSILDISAYNAYVVLKEINPRWKAEGPLRNRLFLQELGEALIIPAIQERVHFPQGSNAAAIVRLFKEVQPTEAQQSVAPPLLGGQSKRKRCGKCPKKSDRKCSMVCCECGVRVCKRHYDAICKDCRK</sequence>